<comment type="pathway">
    <text evidence="1 12">Cofactor biosynthesis; pyridoxine 5'-phosphate biosynthesis; pyridoxine 5'-phosphate from D-erythrose 4-phosphate: step 3/5.</text>
</comment>
<evidence type="ECO:0000259" key="13">
    <source>
        <dbReference type="Pfam" id="PF00266"/>
    </source>
</evidence>
<keyword evidence="7 12" id="KW-0663">Pyridoxal phosphate</keyword>
<comment type="caution">
    <text evidence="14">The sequence shown here is derived from an EMBL/GenBank/DDBJ whole genome shotgun (WGS) entry which is preliminary data.</text>
</comment>
<evidence type="ECO:0000256" key="6">
    <source>
        <dbReference type="ARBA" id="ARBA00022679"/>
    </source>
</evidence>
<comment type="cofactor">
    <cofactor evidence="12">
        <name>pyridoxal 5'-phosphate</name>
        <dbReference type="ChEBI" id="CHEBI:597326"/>
    </cofactor>
    <text evidence="12">Binds 1 pyridoxal phosphate per subunit.</text>
</comment>
<evidence type="ECO:0000256" key="3">
    <source>
        <dbReference type="ARBA" id="ARBA00006904"/>
    </source>
</evidence>
<evidence type="ECO:0000256" key="7">
    <source>
        <dbReference type="ARBA" id="ARBA00022898"/>
    </source>
</evidence>
<dbReference type="GO" id="GO:0008615">
    <property type="term" value="P:pyridoxine biosynthetic process"/>
    <property type="evidence" value="ECO:0007669"/>
    <property type="project" value="UniProtKB-UniRule"/>
</dbReference>
<comment type="pathway">
    <text evidence="2 12">Amino-acid biosynthesis; L-serine biosynthesis; L-serine from 3-phospho-D-glycerate: step 2/3.</text>
</comment>
<evidence type="ECO:0000313" key="14">
    <source>
        <dbReference type="EMBL" id="RFF30905.1"/>
    </source>
</evidence>
<keyword evidence="8 12" id="KW-0664">Pyridoxine biosynthesis</keyword>
<comment type="catalytic activity">
    <reaction evidence="11 12">
        <text>O-phospho-L-serine + 2-oxoglutarate = 3-phosphooxypyruvate + L-glutamate</text>
        <dbReference type="Rhea" id="RHEA:14329"/>
        <dbReference type="ChEBI" id="CHEBI:16810"/>
        <dbReference type="ChEBI" id="CHEBI:18110"/>
        <dbReference type="ChEBI" id="CHEBI:29985"/>
        <dbReference type="ChEBI" id="CHEBI:57524"/>
        <dbReference type="EC" id="2.6.1.52"/>
    </reaction>
</comment>
<dbReference type="EC" id="2.6.1.52" evidence="12"/>
<dbReference type="UniPathway" id="UPA00244">
    <property type="reaction ID" value="UER00311"/>
</dbReference>
<dbReference type="AlphaFoldDB" id="A0A3E1KAR0"/>
<keyword evidence="9 12" id="KW-0718">Serine biosynthesis</keyword>
<name>A0A3E1KAR0_9GAMM</name>
<feature type="binding site" evidence="12">
    <location>
        <position position="190"/>
    </location>
    <ligand>
        <name>pyridoxal 5'-phosphate</name>
        <dbReference type="ChEBI" id="CHEBI:597326"/>
    </ligand>
</feature>
<sequence length="355" mass="39324">MPMHNFSAGPAMLPLGVRERLSEALAPSADGAPSIAEVSHRGPRFMALAEELHQRLRELTGIGEEHAVLLLHGGANCQFAQLPMNLAADRTAAFLISGHWGKKALAEAECVARTQVVGSSEESDFTDLPEMGHLPADCAYLHYTGNETIHGLQYEHPPRVAVPLAADMSSEFLSRPYPYRDIAVTYAGAQKNLGIAGLTVVLVRRDLLERVPDSLPRFLDYRSWAKDLSLYNTPASLAWFTALEMLRWIERQGGLETIAARNREKSGVLYRAIDESDFWRNPVADHCRSVMNVPFWPADESLVMPFVEQAEAAGLQGLKGHRALGGLRASLYNAQTLEAVETLVEFMREFERRFG</sequence>
<feature type="modified residue" description="N6-(pyridoxal phosphate)lysine" evidence="12">
    <location>
        <position position="191"/>
    </location>
</feature>
<dbReference type="EMBL" id="QUZK01000027">
    <property type="protein sequence ID" value="RFF30905.1"/>
    <property type="molecule type" value="Genomic_DNA"/>
</dbReference>
<dbReference type="PANTHER" id="PTHR43247">
    <property type="entry name" value="PHOSPHOSERINE AMINOTRANSFERASE"/>
    <property type="match status" value="1"/>
</dbReference>
<dbReference type="FunFam" id="3.90.1150.10:FF:000006">
    <property type="entry name" value="Phosphoserine aminotransferase"/>
    <property type="match status" value="1"/>
</dbReference>
<evidence type="ECO:0000256" key="1">
    <source>
        <dbReference type="ARBA" id="ARBA00004915"/>
    </source>
</evidence>
<feature type="binding site" evidence="12">
    <location>
        <position position="148"/>
    </location>
    <ligand>
        <name>pyridoxal 5'-phosphate</name>
        <dbReference type="ChEBI" id="CHEBI:597326"/>
    </ligand>
</feature>
<dbReference type="OrthoDB" id="9809412at2"/>
<comment type="catalytic activity">
    <reaction evidence="10 12">
        <text>4-(phosphooxy)-L-threonine + 2-oxoglutarate = (R)-3-hydroxy-2-oxo-4-phosphooxybutanoate + L-glutamate</text>
        <dbReference type="Rhea" id="RHEA:16573"/>
        <dbReference type="ChEBI" id="CHEBI:16810"/>
        <dbReference type="ChEBI" id="CHEBI:29985"/>
        <dbReference type="ChEBI" id="CHEBI:58452"/>
        <dbReference type="ChEBI" id="CHEBI:58538"/>
        <dbReference type="EC" id="2.6.1.52"/>
    </reaction>
</comment>
<keyword evidence="5 12" id="KW-0028">Amino-acid biosynthesis</keyword>
<dbReference type="GO" id="GO:0030170">
    <property type="term" value="F:pyridoxal phosphate binding"/>
    <property type="evidence" value="ECO:0007669"/>
    <property type="project" value="UniProtKB-UniRule"/>
</dbReference>
<protein>
    <recommendedName>
        <fullName evidence="12">Phosphoserine aminotransferase</fullName>
        <ecNumber evidence="12">2.6.1.52</ecNumber>
    </recommendedName>
    <alternativeName>
        <fullName evidence="12">Phosphohydroxythreonine aminotransferase</fullName>
        <shortName evidence="12">PSAT</shortName>
    </alternativeName>
</protein>
<evidence type="ECO:0000256" key="11">
    <source>
        <dbReference type="ARBA" id="ARBA00049007"/>
    </source>
</evidence>
<gene>
    <name evidence="12" type="primary">serC</name>
    <name evidence="14" type="ORF">DZC52_06275</name>
</gene>
<dbReference type="Gene3D" id="3.90.1150.10">
    <property type="entry name" value="Aspartate Aminotransferase, domain 1"/>
    <property type="match status" value="1"/>
</dbReference>
<evidence type="ECO:0000256" key="9">
    <source>
        <dbReference type="ARBA" id="ARBA00023299"/>
    </source>
</evidence>
<evidence type="ECO:0000256" key="12">
    <source>
        <dbReference type="HAMAP-Rule" id="MF_00160"/>
    </source>
</evidence>
<comment type="subunit">
    <text evidence="12">Homodimer.</text>
</comment>
<dbReference type="RefSeq" id="WP_116650278.1">
    <property type="nucleotide sequence ID" value="NZ_QUZK01000027.1"/>
</dbReference>
<reference evidence="14 15" key="1">
    <citation type="submission" date="2018-08" db="EMBL/GenBank/DDBJ databases">
        <title>Wenzhouxiangella salilacus sp. nov., a novel bacterium isolated from a saline lake in Xinjiang Province, China.</title>
        <authorList>
            <person name="Han S."/>
        </authorList>
    </citation>
    <scope>NUCLEOTIDE SEQUENCE [LARGE SCALE GENOMIC DNA]</scope>
    <source>
        <strain evidence="14 15">XDB06</strain>
    </source>
</reference>
<evidence type="ECO:0000256" key="5">
    <source>
        <dbReference type="ARBA" id="ARBA00022605"/>
    </source>
</evidence>
<proteinExistence type="inferred from homology"/>
<dbReference type="PIRSF" id="PIRSF000525">
    <property type="entry name" value="SerC"/>
    <property type="match status" value="1"/>
</dbReference>
<dbReference type="Proteomes" id="UP000260351">
    <property type="component" value="Unassembled WGS sequence"/>
</dbReference>
<feature type="binding site" evidence="12">
    <location>
        <position position="167"/>
    </location>
    <ligand>
        <name>pyridoxal 5'-phosphate</name>
        <dbReference type="ChEBI" id="CHEBI:597326"/>
    </ligand>
</feature>
<keyword evidence="15" id="KW-1185">Reference proteome</keyword>
<dbReference type="InterPro" id="IPR015422">
    <property type="entry name" value="PyrdxlP-dep_Trfase_small"/>
</dbReference>
<evidence type="ECO:0000256" key="10">
    <source>
        <dbReference type="ARBA" id="ARBA00047630"/>
    </source>
</evidence>
<keyword evidence="6 12" id="KW-0808">Transferase</keyword>
<feature type="binding site" evidence="12">
    <location>
        <begin position="232"/>
        <end position="233"/>
    </location>
    <ligand>
        <name>pyridoxal 5'-phosphate</name>
        <dbReference type="ChEBI" id="CHEBI:597326"/>
    </ligand>
</feature>
<keyword evidence="12" id="KW-0963">Cytoplasm</keyword>
<accession>A0A3E1KAR0</accession>
<dbReference type="HAMAP" id="MF_00160">
    <property type="entry name" value="SerC_aminotrans_5"/>
    <property type="match status" value="1"/>
</dbReference>
<dbReference type="FunFam" id="3.40.640.10:FF:000010">
    <property type="entry name" value="Phosphoserine aminotransferase"/>
    <property type="match status" value="1"/>
</dbReference>
<feature type="domain" description="Aminotransferase class V" evidence="13">
    <location>
        <begin position="5"/>
        <end position="343"/>
    </location>
</feature>
<dbReference type="GO" id="GO:0005737">
    <property type="term" value="C:cytoplasm"/>
    <property type="evidence" value="ECO:0007669"/>
    <property type="project" value="UniProtKB-SubCell"/>
</dbReference>
<dbReference type="InterPro" id="IPR022278">
    <property type="entry name" value="Pser_aminoTfrase"/>
</dbReference>
<dbReference type="PANTHER" id="PTHR43247:SF1">
    <property type="entry name" value="PHOSPHOSERINE AMINOTRANSFERASE"/>
    <property type="match status" value="1"/>
</dbReference>
<comment type="caution">
    <text evidence="12">Lacks conserved residue(s) required for the propagation of feature annotation.</text>
</comment>
<dbReference type="NCBIfam" id="NF003764">
    <property type="entry name" value="PRK05355.1"/>
    <property type="match status" value="1"/>
</dbReference>
<evidence type="ECO:0000256" key="2">
    <source>
        <dbReference type="ARBA" id="ARBA00005099"/>
    </source>
</evidence>
<comment type="function">
    <text evidence="12">Catalyzes the reversible conversion of 3-phosphohydroxypyruvate to phosphoserine and of 3-hydroxy-2-oxo-4-phosphonooxybutanoate to phosphohydroxythreonine.</text>
</comment>
<dbReference type="UniPathway" id="UPA00135">
    <property type="reaction ID" value="UER00197"/>
</dbReference>
<organism evidence="14 15">
    <name type="scientific">Wenzhouxiangella sediminis</name>
    <dbReference type="NCBI Taxonomy" id="1792836"/>
    <lineage>
        <taxon>Bacteria</taxon>
        <taxon>Pseudomonadati</taxon>
        <taxon>Pseudomonadota</taxon>
        <taxon>Gammaproteobacteria</taxon>
        <taxon>Chromatiales</taxon>
        <taxon>Wenzhouxiangellaceae</taxon>
        <taxon>Wenzhouxiangella</taxon>
    </lineage>
</organism>
<evidence type="ECO:0000256" key="8">
    <source>
        <dbReference type="ARBA" id="ARBA00023096"/>
    </source>
</evidence>
<dbReference type="InterPro" id="IPR000192">
    <property type="entry name" value="Aminotrans_V_dom"/>
</dbReference>
<evidence type="ECO:0000256" key="4">
    <source>
        <dbReference type="ARBA" id="ARBA00022576"/>
    </source>
</evidence>
<keyword evidence="4 12" id="KW-0032">Aminotransferase</keyword>
<comment type="similarity">
    <text evidence="3 12">Belongs to the class-V pyridoxal-phosphate-dependent aminotransferase family. SerC subfamily.</text>
</comment>
<feature type="binding site" evidence="12">
    <location>
        <position position="41"/>
    </location>
    <ligand>
        <name>L-glutamate</name>
        <dbReference type="ChEBI" id="CHEBI:29985"/>
    </ligand>
</feature>
<comment type="subcellular location">
    <subcellularLocation>
        <location evidence="12">Cytoplasm</location>
    </subcellularLocation>
</comment>
<dbReference type="SUPFAM" id="SSF53383">
    <property type="entry name" value="PLP-dependent transferases"/>
    <property type="match status" value="1"/>
</dbReference>
<feature type="binding site" evidence="12">
    <location>
        <position position="100"/>
    </location>
    <ligand>
        <name>pyridoxal 5'-phosphate</name>
        <dbReference type="ChEBI" id="CHEBI:597326"/>
    </ligand>
</feature>
<dbReference type="InterPro" id="IPR015424">
    <property type="entry name" value="PyrdxlP-dep_Trfase"/>
</dbReference>
<evidence type="ECO:0000313" key="15">
    <source>
        <dbReference type="Proteomes" id="UP000260351"/>
    </source>
</evidence>
<dbReference type="InterPro" id="IPR015421">
    <property type="entry name" value="PyrdxlP-dep_Trfase_major"/>
</dbReference>
<dbReference type="GO" id="GO:0004648">
    <property type="term" value="F:O-phospho-L-serine:2-oxoglutarate aminotransferase activity"/>
    <property type="evidence" value="ECO:0007669"/>
    <property type="project" value="UniProtKB-UniRule"/>
</dbReference>
<dbReference type="Pfam" id="PF00266">
    <property type="entry name" value="Aminotran_5"/>
    <property type="match status" value="1"/>
</dbReference>
<dbReference type="GO" id="GO:0006564">
    <property type="term" value="P:L-serine biosynthetic process"/>
    <property type="evidence" value="ECO:0007669"/>
    <property type="project" value="UniProtKB-UniRule"/>
</dbReference>
<dbReference type="Gene3D" id="3.40.640.10">
    <property type="entry name" value="Type I PLP-dependent aspartate aminotransferase-like (Major domain)"/>
    <property type="match status" value="1"/>
</dbReference>